<evidence type="ECO:0000313" key="7">
    <source>
        <dbReference type="EMBL" id="MXQ55620.1"/>
    </source>
</evidence>
<feature type="transmembrane region" description="Helical" evidence="5">
    <location>
        <begin position="165"/>
        <end position="184"/>
    </location>
</feature>
<feature type="transmembrane region" description="Helical" evidence="5">
    <location>
        <begin position="12"/>
        <end position="38"/>
    </location>
</feature>
<proteinExistence type="predicted"/>
<feature type="transmembrane region" description="Helical" evidence="5">
    <location>
        <begin position="371"/>
        <end position="389"/>
    </location>
</feature>
<feature type="transmembrane region" description="Helical" evidence="5">
    <location>
        <begin position="229"/>
        <end position="247"/>
    </location>
</feature>
<evidence type="ECO:0000256" key="4">
    <source>
        <dbReference type="ARBA" id="ARBA00023136"/>
    </source>
</evidence>
<name>A0A6I4W066_9BACL</name>
<dbReference type="RefSeq" id="WP_160802967.1">
    <property type="nucleotide sequence ID" value="NZ_WUUL01000016.1"/>
</dbReference>
<sequence length="422" mass="48932">MKHLHKRLIELLYLTILLSPFFPPVVLLVIAIVTITFYRTHWRLKAWPESFFLLLILISCISWLVEPSWFNGIPIVVIVALCFGLYYLLAVWFRNALDFHWTDVQRLYLSFWIGGLYLVFICLIQQVDWPWLINSPIGALMQFYKEYRFQTESVRSFGTTGNSNLTAALLICLALISIYAASVLKLKWQKIAGYVMFFLFCYSIWLTGSRGAWAGLVVGLVVQVWMTGARRWTVGIFLSLVALVTFFPELIPRQETIISTIRERLEVWLTAFEIFKEHWLLGVLPLHFSQIFEQKADFSVIHAHNIFLGIASEFGIFGLLAFLALLFVTIQRARRWRKTANLKEEKRLAGMLLSQTVALMGHGMYDYPILSPQIGVLFFLSMIVIHTQYERRCLTRPEWSEPKRVSDEMNDKLESKVAAIVK</sequence>
<dbReference type="PANTHER" id="PTHR37422:SF13">
    <property type="entry name" value="LIPOPOLYSACCHARIDE BIOSYNTHESIS PROTEIN PA4999-RELATED"/>
    <property type="match status" value="1"/>
</dbReference>
<keyword evidence="8" id="KW-1185">Reference proteome</keyword>
<feature type="domain" description="O-antigen ligase-related" evidence="6">
    <location>
        <begin position="196"/>
        <end position="323"/>
    </location>
</feature>
<dbReference type="Pfam" id="PF04932">
    <property type="entry name" value="Wzy_C"/>
    <property type="match status" value="1"/>
</dbReference>
<accession>A0A6I4W066</accession>
<feature type="transmembrane region" description="Helical" evidence="5">
    <location>
        <begin position="191"/>
        <end position="209"/>
    </location>
</feature>
<keyword evidence="2 5" id="KW-0812">Transmembrane</keyword>
<dbReference type="InterPro" id="IPR051533">
    <property type="entry name" value="WaaL-like"/>
</dbReference>
<feature type="transmembrane region" description="Helical" evidence="5">
    <location>
        <begin position="50"/>
        <end position="66"/>
    </location>
</feature>
<evidence type="ECO:0000313" key="8">
    <source>
        <dbReference type="Proteomes" id="UP000430692"/>
    </source>
</evidence>
<protein>
    <recommendedName>
        <fullName evidence="6">O-antigen ligase-related domain-containing protein</fullName>
    </recommendedName>
</protein>
<keyword evidence="4 5" id="KW-0472">Membrane</keyword>
<keyword evidence="3 5" id="KW-1133">Transmembrane helix</keyword>
<evidence type="ECO:0000256" key="5">
    <source>
        <dbReference type="SAM" id="Phobius"/>
    </source>
</evidence>
<evidence type="ECO:0000259" key="6">
    <source>
        <dbReference type="Pfam" id="PF04932"/>
    </source>
</evidence>
<feature type="transmembrane region" description="Helical" evidence="5">
    <location>
        <begin position="107"/>
        <end position="127"/>
    </location>
</feature>
<dbReference type="PANTHER" id="PTHR37422">
    <property type="entry name" value="TEICHURONIC ACID BIOSYNTHESIS PROTEIN TUAE"/>
    <property type="match status" value="1"/>
</dbReference>
<dbReference type="GO" id="GO:0016020">
    <property type="term" value="C:membrane"/>
    <property type="evidence" value="ECO:0007669"/>
    <property type="project" value="UniProtKB-SubCell"/>
</dbReference>
<dbReference type="InterPro" id="IPR007016">
    <property type="entry name" value="O-antigen_ligase-rel_domated"/>
</dbReference>
<evidence type="ECO:0000256" key="1">
    <source>
        <dbReference type="ARBA" id="ARBA00004141"/>
    </source>
</evidence>
<comment type="caution">
    <text evidence="7">The sequence shown here is derived from an EMBL/GenBank/DDBJ whole genome shotgun (WGS) entry which is preliminary data.</text>
</comment>
<comment type="subcellular location">
    <subcellularLocation>
        <location evidence="1">Membrane</location>
        <topology evidence="1">Multi-pass membrane protein</topology>
    </subcellularLocation>
</comment>
<dbReference type="AlphaFoldDB" id="A0A6I4W066"/>
<dbReference type="EMBL" id="WUUL01000016">
    <property type="protein sequence ID" value="MXQ55620.1"/>
    <property type="molecule type" value="Genomic_DNA"/>
</dbReference>
<evidence type="ECO:0000256" key="3">
    <source>
        <dbReference type="ARBA" id="ARBA00022989"/>
    </source>
</evidence>
<gene>
    <name evidence="7" type="ORF">GSM42_18205</name>
</gene>
<dbReference type="Proteomes" id="UP000430692">
    <property type="component" value="Unassembled WGS sequence"/>
</dbReference>
<evidence type="ECO:0000256" key="2">
    <source>
        <dbReference type="ARBA" id="ARBA00022692"/>
    </source>
</evidence>
<feature type="transmembrane region" description="Helical" evidence="5">
    <location>
        <begin position="348"/>
        <end position="365"/>
    </location>
</feature>
<feature type="transmembrane region" description="Helical" evidence="5">
    <location>
        <begin position="72"/>
        <end position="95"/>
    </location>
</feature>
<reference evidence="7 8" key="1">
    <citation type="submission" date="2019-12" db="EMBL/GenBank/DDBJ databases">
        <title>Whole-genome analyses of novel actinobacteria.</title>
        <authorList>
            <person name="Sahin N."/>
            <person name="Saygin H."/>
        </authorList>
    </citation>
    <scope>NUCLEOTIDE SEQUENCE [LARGE SCALE GENOMIC DNA]</scope>
    <source>
        <strain evidence="7 8">KC615</strain>
    </source>
</reference>
<organism evidence="7 8">
    <name type="scientific">Shimazuella alba</name>
    <dbReference type="NCBI Taxonomy" id="2690964"/>
    <lineage>
        <taxon>Bacteria</taxon>
        <taxon>Bacillati</taxon>
        <taxon>Bacillota</taxon>
        <taxon>Bacilli</taxon>
        <taxon>Bacillales</taxon>
        <taxon>Thermoactinomycetaceae</taxon>
        <taxon>Shimazuella</taxon>
    </lineage>
</organism>
<feature type="transmembrane region" description="Helical" evidence="5">
    <location>
        <begin position="306"/>
        <end position="328"/>
    </location>
</feature>